<dbReference type="EMBL" id="CAJVQA010038707">
    <property type="protein sequence ID" value="CAG8811259.1"/>
    <property type="molecule type" value="Genomic_DNA"/>
</dbReference>
<dbReference type="GO" id="GO:0005634">
    <property type="term" value="C:nucleus"/>
    <property type="evidence" value="ECO:0007669"/>
    <property type="project" value="UniProtKB-SubCell"/>
</dbReference>
<dbReference type="InterPro" id="IPR052035">
    <property type="entry name" value="ZnF_BED_domain_contain"/>
</dbReference>
<dbReference type="GO" id="GO:0008270">
    <property type="term" value="F:zinc ion binding"/>
    <property type="evidence" value="ECO:0007669"/>
    <property type="project" value="UniProtKB-KW"/>
</dbReference>
<evidence type="ECO:0000256" key="2">
    <source>
        <dbReference type="ARBA" id="ARBA00022723"/>
    </source>
</evidence>
<keyword evidence="8" id="KW-1185">Reference proteome</keyword>
<keyword evidence="5" id="KW-0539">Nucleus</keyword>
<gene>
    <name evidence="7" type="ORF">CPELLU_LOCUS18670</name>
</gene>
<name>A0A9N9K6Y4_9GLOM</name>
<dbReference type="AlphaFoldDB" id="A0A9N9K6Y4"/>
<evidence type="ECO:0000256" key="4">
    <source>
        <dbReference type="ARBA" id="ARBA00022833"/>
    </source>
</evidence>
<evidence type="ECO:0000256" key="5">
    <source>
        <dbReference type="ARBA" id="ARBA00023242"/>
    </source>
</evidence>
<feature type="domain" description="HAT C-terminal dimerisation" evidence="6">
    <location>
        <begin position="251"/>
        <end position="325"/>
    </location>
</feature>
<comment type="subcellular location">
    <subcellularLocation>
        <location evidence="1">Nucleus</location>
    </subcellularLocation>
</comment>
<dbReference type="PANTHER" id="PTHR46481:SF10">
    <property type="entry name" value="ZINC FINGER BED DOMAIN-CONTAINING PROTEIN 39"/>
    <property type="match status" value="1"/>
</dbReference>
<dbReference type="InterPro" id="IPR012337">
    <property type="entry name" value="RNaseH-like_sf"/>
</dbReference>
<keyword evidence="2" id="KW-0479">Metal-binding</keyword>
<evidence type="ECO:0000259" key="6">
    <source>
        <dbReference type="Pfam" id="PF05699"/>
    </source>
</evidence>
<feature type="non-terminal residue" evidence="7">
    <location>
        <position position="1"/>
    </location>
</feature>
<sequence length="326" mass="36995">MNIHDLMATDNEEENTINEMINKSEKENIISEIFSVMLTNTTYTTINAFGLGNKVIAVTTDNVSNMNVFGDKLAKCAAHILNLVARDGLNEAGLSVKKKCSILVPETDTSTHWNSTYIMIEKLYKIQEITDILVALIKLLEPIYHATNILSSSSYPTLGDLHMVFPVIINTINEVQNESAILDPNNKLIPFEHENISKVQQIIYETYRTHYITKNKITEELPKSGSLRDYFQHHLKRSYDMFADNNNSLREYLNLPIEEVDILTYWKAKSLNSRWSSLACIARDYLIVQATSVASEQMFSVAKFTISPTRCCLDPEKARAALCLKT</sequence>
<accession>A0A9N9K6Y4</accession>
<evidence type="ECO:0000256" key="1">
    <source>
        <dbReference type="ARBA" id="ARBA00004123"/>
    </source>
</evidence>
<dbReference type="InterPro" id="IPR008906">
    <property type="entry name" value="HATC_C_dom"/>
</dbReference>
<dbReference type="GO" id="GO:0046983">
    <property type="term" value="F:protein dimerization activity"/>
    <property type="evidence" value="ECO:0007669"/>
    <property type="project" value="InterPro"/>
</dbReference>
<dbReference type="SUPFAM" id="SSF53098">
    <property type="entry name" value="Ribonuclease H-like"/>
    <property type="match status" value="1"/>
</dbReference>
<keyword evidence="4" id="KW-0862">Zinc</keyword>
<dbReference type="Pfam" id="PF05699">
    <property type="entry name" value="Dimer_Tnp_hAT"/>
    <property type="match status" value="1"/>
</dbReference>
<keyword evidence="3" id="KW-0863">Zinc-finger</keyword>
<proteinExistence type="predicted"/>
<dbReference type="OrthoDB" id="2445583at2759"/>
<evidence type="ECO:0000313" key="7">
    <source>
        <dbReference type="EMBL" id="CAG8811259.1"/>
    </source>
</evidence>
<comment type="caution">
    <text evidence="7">The sequence shown here is derived from an EMBL/GenBank/DDBJ whole genome shotgun (WGS) entry which is preliminary data.</text>
</comment>
<protein>
    <submittedName>
        <fullName evidence="7">1684_t:CDS:1</fullName>
    </submittedName>
</protein>
<organism evidence="7 8">
    <name type="scientific">Cetraspora pellucida</name>
    <dbReference type="NCBI Taxonomy" id="1433469"/>
    <lineage>
        <taxon>Eukaryota</taxon>
        <taxon>Fungi</taxon>
        <taxon>Fungi incertae sedis</taxon>
        <taxon>Mucoromycota</taxon>
        <taxon>Glomeromycotina</taxon>
        <taxon>Glomeromycetes</taxon>
        <taxon>Diversisporales</taxon>
        <taxon>Gigasporaceae</taxon>
        <taxon>Cetraspora</taxon>
    </lineage>
</organism>
<reference evidence="7" key="1">
    <citation type="submission" date="2021-06" db="EMBL/GenBank/DDBJ databases">
        <authorList>
            <person name="Kallberg Y."/>
            <person name="Tangrot J."/>
            <person name="Rosling A."/>
        </authorList>
    </citation>
    <scope>NUCLEOTIDE SEQUENCE</scope>
    <source>
        <strain evidence="7">FL966</strain>
    </source>
</reference>
<evidence type="ECO:0000256" key="3">
    <source>
        <dbReference type="ARBA" id="ARBA00022771"/>
    </source>
</evidence>
<evidence type="ECO:0000313" key="8">
    <source>
        <dbReference type="Proteomes" id="UP000789759"/>
    </source>
</evidence>
<dbReference type="PANTHER" id="PTHR46481">
    <property type="entry name" value="ZINC FINGER BED DOMAIN-CONTAINING PROTEIN 4"/>
    <property type="match status" value="1"/>
</dbReference>
<dbReference type="Proteomes" id="UP000789759">
    <property type="component" value="Unassembled WGS sequence"/>
</dbReference>